<organism evidence="1 2">
    <name type="scientific">Pleomassaria siparia CBS 279.74</name>
    <dbReference type="NCBI Taxonomy" id="1314801"/>
    <lineage>
        <taxon>Eukaryota</taxon>
        <taxon>Fungi</taxon>
        <taxon>Dikarya</taxon>
        <taxon>Ascomycota</taxon>
        <taxon>Pezizomycotina</taxon>
        <taxon>Dothideomycetes</taxon>
        <taxon>Pleosporomycetidae</taxon>
        <taxon>Pleosporales</taxon>
        <taxon>Pleomassariaceae</taxon>
        <taxon>Pleomassaria</taxon>
    </lineage>
</organism>
<keyword evidence="2" id="KW-1185">Reference proteome</keyword>
<proteinExistence type="predicted"/>
<protein>
    <submittedName>
        <fullName evidence="1">Uncharacterized protein</fullName>
    </submittedName>
</protein>
<dbReference type="Proteomes" id="UP000799428">
    <property type="component" value="Unassembled WGS sequence"/>
</dbReference>
<gene>
    <name evidence="1" type="ORF">K504DRAFT_451522</name>
</gene>
<dbReference type="AlphaFoldDB" id="A0A6G1JTX3"/>
<reference evidence="1" key="1">
    <citation type="journal article" date="2020" name="Stud. Mycol.">
        <title>101 Dothideomycetes genomes: a test case for predicting lifestyles and emergence of pathogens.</title>
        <authorList>
            <person name="Haridas S."/>
            <person name="Albert R."/>
            <person name="Binder M."/>
            <person name="Bloem J."/>
            <person name="Labutti K."/>
            <person name="Salamov A."/>
            <person name="Andreopoulos B."/>
            <person name="Baker S."/>
            <person name="Barry K."/>
            <person name="Bills G."/>
            <person name="Bluhm B."/>
            <person name="Cannon C."/>
            <person name="Castanera R."/>
            <person name="Culley D."/>
            <person name="Daum C."/>
            <person name="Ezra D."/>
            <person name="Gonzalez J."/>
            <person name="Henrissat B."/>
            <person name="Kuo A."/>
            <person name="Liang C."/>
            <person name="Lipzen A."/>
            <person name="Lutzoni F."/>
            <person name="Magnuson J."/>
            <person name="Mondo S."/>
            <person name="Nolan M."/>
            <person name="Ohm R."/>
            <person name="Pangilinan J."/>
            <person name="Park H.-J."/>
            <person name="Ramirez L."/>
            <person name="Alfaro M."/>
            <person name="Sun H."/>
            <person name="Tritt A."/>
            <person name="Yoshinaga Y."/>
            <person name="Zwiers L.-H."/>
            <person name="Turgeon B."/>
            <person name="Goodwin S."/>
            <person name="Spatafora J."/>
            <person name="Crous P."/>
            <person name="Grigoriev I."/>
        </authorList>
    </citation>
    <scope>NUCLEOTIDE SEQUENCE</scope>
    <source>
        <strain evidence="1">CBS 279.74</strain>
    </source>
</reference>
<dbReference type="EMBL" id="MU005786">
    <property type="protein sequence ID" value="KAF2703671.1"/>
    <property type="molecule type" value="Genomic_DNA"/>
</dbReference>
<accession>A0A6G1JTX3</accession>
<evidence type="ECO:0000313" key="1">
    <source>
        <dbReference type="EMBL" id="KAF2703671.1"/>
    </source>
</evidence>
<dbReference type="OrthoDB" id="5978656at2759"/>
<sequence length="195" mass="20864">MSTHGSSTRGAGQLHMPCGRRSSRWWIGICRFGTNSTSMSRSETGKGAGRALGNYYRNVLADYFGRGVDEMALTRNKCHGGHCNSAQRLPSQGRRRDSGDESLLRENISIKILHLPVGPIDDDDDEMLSIFEAAIGDKTKLVSIPHVYAIYDGLGPARACMPSAISPESAESSPLSTAPTLPATLISSCPDLGGL</sequence>
<name>A0A6G1JTX3_9PLEO</name>
<evidence type="ECO:0000313" key="2">
    <source>
        <dbReference type="Proteomes" id="UP000799428"/>
    </source>
</evidence>